<dbReference type="PANTHER" id="PTHR43694">
    <property type="entry name" value="RIBONUCLEASE J"/>
    <property type="match status" value="1"/>
</dbReference>
<dbReference type="EMBL" id="CP115156">
    <property type="protein sequence ID" value="WBL31362.1"/>
    <property type="molecule type" value="Genomic_DNA"/>
</dbReference>
<organism evidence="3 4">
    <name type="scientific">Candidatus Phytoplasma sacchari</name>
    <dbReference type="NCBI Taxonomy" id="2609813"/>
    <lineage>
        <taxon>Bacteria</taxon>
        <taxon>Bacillati</taxon>
        <taxon>Mycoplasmatota</taxon>
        <taxon>Mollicutes</taxon>
        <taxon>Acholeplasmatales</taxon>
        <taxon>Acholeplasmataceae</taxon>
        <taxon>Candidatus Phytoplasma</taxon>
        <taxon>16SrXI (Rice yellow dwarf group)</taxon>
    </lineage>
</organism>
<dbReference type="Pfam" id="PF22505">
    <property type="entry name" value="RNase_J_b_CASP"/>
    <property type="match status" value="1"/>
</dbReference>
<accession>A0ABY7M220</accession>
<keyword evidence="4" id="KW-1185">Reference proteome</keyword>
<proteinExistence type="predicted"/>
<dbReference type="Pfam" id="PF17770">
    <property type="entry name" value="RNase_J_C"/>
    <property type="match status" value="1"/>
</dbReference>
<evidence type="ECO:0000259" key="1">
    <source>
        <dbReference type="Pfam" id="PF17770"/>
    </source>
</evidence>
<name>A0ABY7M220_9MOLU</name>
<gene>
    <name evidence="3" type="ORF">O7R10_02000</name>
</gene>
<dbReference type="PANTHER" id="PTHR43694:SF1">
    <property type="entry name" value="RIBONUCLEASE J"/>
    <property type="match status" value="1"/>
</dbReference>
<dbReference type="Proteomes" id="UP001210120">
    <property type="component" value="Chromosome"/>
</dbReference>
<sequence length="559" mass="64608">MQKEISFSALGGIGENGKNFYLLKIKSSYFILDIGLKYPDILTHGIDSIIPEYTKLDLIKEKIKAIFITSAFETHSGALPYLIQNLNIPIYASDFVVDVIKNNLKNNNIDVTNIIFHTINENSKINFSDTVVSFFNIAHFLPETLGLSFKTSHGYIIYISEMHFLQSKDKNFQTNFSSLAKLGEKKVLAFIPASQGAFSIIKQKKKELLEYYLSSYFASIKNNIIISFLIPDLLKIQLAINLAVEFNLKIVILGRKSEKIIDLALKKGYLKIPEGFLVDLKNSNDFLKYKNLVIIVVGKRFEPFYRLQRMCKQTDRLMRLNPQDKILLLSIEVNGIDKIQSKTLDILARSDFIVDILIEDLLTASYNYEENFELMLHLLKPQFLLPVVGEYRHQYQIKKIAQNFNYKEKNIFMFENGDQWIYDTENKPYIKKKFFKNLGEILIDGTPVLDGNNYILKDRELLANDGVIILVCGISTRIKRIIGNIELISKGFLDKNKIENMCIQLKEIFIKNICDEFLNNTDHIKWSDFKNNLKETLSKFVFKETRKKPVIIPVLISVY</sequence>
<evidence type="ECO:0000313" key="4">
    <source>
        <dbReference type="Proteomes" id="UP001210120"/>
    </source>
</evidence>
<dbReference type="Gene3D" id="3.10.20.580">
    <property type="match status" value="1"/>
</dbReference>
<dbReference type="Gene3D" id="3.40.50.10710">
    <property type="entry name" value="Metallo-hydrolase/oxidoreductase"/>
    <property type="match status" value="1"/>
</dbReference>
<protein>
    <submittedName>
        <fullName evidence="3">Ribonuclease J</fullName>
    </submittedName>
</protein>
<dbReference type="InterPro" id="IPR036866">
    <property type="entry name" value="RibonucZ/Hydroxyglut_hydro"/>
</dbReference>
<dbReference type="Gene3D" id="3.60.15.10">
    <property type="entry name" value="Ribonuclease Z/Hydroxyacylglutathione hydrolase-like"/>
    <property type="match status" value="1"/>
</dbReference>
<dbReference type="InterPro" id="IPR042173">
    <property type="entry name" value="RNase_J_2"/>
</dbReference>
<dbReference type="InterPro" id="IPR055132">
    <property type="entry name" value="RNase_J_b_CASP"/>
</dbReference>
<dbReference type="SUPFAM" id="SSF56281">
    <property type="entry name" value="Metallo-hydrolase/oxidoreductase"/>
    <property type="match status" value="1"/>
</dbReference>
<dbReference type="InterPro" id="IPR041636">
    <property type="entry name" value="RNase_J_C"/>
</dbReference>
<feature type="domain" description="Ribonuclease J C-terminal" evidence="1">
    <location>
        <begin position="455"/>
        <end position="558"/>
    </location>
</feature>
<feature type="domain" description="Ribonuclease J beta-CASP" evidence="2">
    <location>
        <begin position="222"/>
        <end position="343"/>
    </location>
</feature>
<reference evidence="3" key="1">
    <citation type="submission" date="2022-12" db="EMBL/GenBank/DDBJ databases">
        <title>Genomic Characterization of Candidatus Phytoplasma sacchari in China.</title>
        <authorList>
            <person name="Zhang R.-Y."/>
        </authorList>
    </citation>
    <scope>NUCLEOTIDE SEQUENCE [LARGE SCALE GENOMIC DNA]</scope>
    <source>
        <strain evidence="3">SCWL1</strain>
    </source>
</reference>
<evidence type="ECO:0000259" key="2">
    <source>
        <dbReference type="Pfam" id="PF22505"/>
    </source>
</evidence>
<evidence type="ECO:0000313" key="3">
    <source>
        <dbReference type="EMBL" id="WBL31362.1"/>
    </source>
</evidence>
<dbReference type="CDD" id="cd07714">
    <property type="entry name" value="RNaseJ_MBL-fold"/>
    <property type="match status" value="1"/>
</dbReference>